<dbReference type="GO" id="GO:0070929">
    <property type="term" value="P:trans-translation"/>
    <property type="evidence" value="ECO:0007669"/>
    <property type="project" value="UniProtKB-UniRule"/>
</dbReference>
<gene>
    <name evidence="3" type="primary">smpB</name>
    <name evidence="4" type="ORF">CEG42_00785</name>
</gene>
<evidence type="ECO:0000256" key="1">
    <source>
        <dbReference type="ARBA" id="ARBA00022490"/>
    </source>
</evidence>
<evidence type="ECO:0000256" key="2">
    <source>
        <dbReference type="ARBA" id="ARBA00022884"/>
    </source>
</evidence>
<dbReference type="InterPro" id="IPR023620">
    <property type="entry name" value="SmpB"/>
</dbReference>
<dbReference type="PROSITE" id="PS01317">
    <property type="entry name" value="SSRP"/>
    <property type="match status" value="1"/>
</dbReference>
<dbReference type="RefSeq" id="WP_006688578.1">
    <property type="nucleotide sequence ID" value="NZ_CAMQQM010000001.1"/>
</dbReference>
<comment type="subcellular location">
    <subcellularLocation>
        <location evidence="3">Cytoplasm</location>
    </subcellularLocation>
    <text evidence="3">The tmRNA-SmpB complex associates with stalled 70S ribosomes.</text>
</comment>
<evidence type="ECO:0000313" key="4">
    <source>
        <dbReference type="EMBL" id="ASD29779.1"/>
    </source>
</evidence>
<dbReference type="NCBIfam" id="NF003843">
    <property type="entry name" value="PRK05422.1"/>
    <property type="match status" value="1"/>
</dbReference>
<dbReference type="PANTHER" id="PTHR30308">
    <property type="entry name" value="TMRNA-BINDING COMPONENT OF TRANS-TRANSLATION TAGGING COMPLEX"/>
    <property type="match status" value="1"/>
</dbReference>
<protein>
    <recommendedName>
        <fullName evidence="3">SsrA-binding protein</fullName>
    </recommendedName>
    <alternativeName>
        <fullName evidence="3">Small protein B</fullName>
    </alternativeName>
</protein>
<dbReference type="NCBIfam" id="TIGR00086">
    <property type="entry name" value="smpB"/>
    <property type="match status" value="1"/>
</dbReference>
<name>A0AAC9X6X3_UREPR</name>
<dbReference type="Gene3D" id="2.40.280.10">
    <property type="match status" value="1"/>
</dbReference>
<dbReference type="GO" id="GO:0005829">
    <property type="term" value="C:cytosol"/>
    <property type="evidence" value="ECO:0007669"/>
    <property type="project" value="TreeGrafter"/>
</dbReference>
<dbReference type="Proteomes" id="UP000197054">
    <property type="component" value="Chromosome"/>
</dbReference>
<reference evidence="4 5" key="1">
    <citation type="submission" date="2017-06" db="EMBL/GenBank/DDBJ databases">
        <title>Genome Sequencing and Comparative Genomics Analysis of Five Ureaplasma Urealyticums with Different Drug Resistance.</title>
        <authorList>
            <person name="Ma L."/>
            <person name="Jia T."/>
        </authorList>
    </citation>
    <scope>NUCLEOTIDE SEQUENCE [LARGE SCALE GENOMIC DNA]</scope>
    <source>
        <strain evidence="5">hebnu uu3</strain>
    </source>
</reference>
<comment type="function">
    <text evidence="3">Required for rescue of stalled ribosomes mediated by trans-translation. Binds to transfer-messenger RNA (tmRNA), required for stable association of tmRNA with ribosomes. tmRNA and SmpB together mimic tRNA shape, replacing the anticodon stem-loop with SmpB. tmRNA is encoded by the ssrA gene; the 2 termini fold to resemble tRNA(Ala) and it encodes a 'tag peptide', a short internal open reading frame. During trans-translation Ala-aminoacylated tmRNA acts like a tRNA, entering the A-site of stalled ribosomes, displacing the stalled mRNA. The ribosome then switches to translate the ORF on the tmRNA; the nascent peptide is terminated with the 'tag peptide' encoded by the tmRNA and targeted for degradation. The ribosome is freed to recommence translation, which seems to be the essential function of trans-translation.</text>
</comment>
<dbReference type="SMR" id="A0AAC9X6X3"/>
<organism evidence="4 5">
    <name type="scientific">Ureaplasma parvum</name>
    <name type="common">Ureaplasma urealyticum biotype 1</name>
    <dbReference type="NCBI Taxonomy" id="134821"/>
    <lineage>
        <taxon>Bacteria</taxon>
        <taxon>Bacillati</taxon>
        <taxon>Mycoplasmatota</taxon>
        <taxon>Mycoplasmoidales</taxon>
        <taxon>Mycoplasmoidaceae</taxon>
        <taxon>Ureaplasma</taxon>
    </lineage>
</organism>
<dbReference type="OMA" id="WTNHSAR"/>
<evidence type="ECO:0000313" key="5">
    <source>
        <dbReference type="Proteomes" id="UP000197054"/>
    </source>
</evidence>
<dbReference type="SUPFAM" id="SSF74982">
    <property type="entry name" value="Small protein B (SmpB)"/>
    <property type="match status" value="1"/>
</dbReference>
<dbReference type="Pfam" id="PF01668">
    <property type="entry name" value="SmpB"/>
    <property type="match status" value="1"/>
</dbReference>
<dbReference type="GO" id="GO:0003723">
    <property type="term" value="F:RNA binding"/>
    <property type="evidence" value="ECO:0007669"/>
    <property type="project" value="UniProtKB-UniRule"/>
</dbReference>
<accession>A0AAC9X6X3</accession>
<dbReference type="HAMAP" id="MF_00023">
    <property type="entry name" value="SmpB"/>
    <property type="match status" value="1"/>
</dbReference>
<dbReference type="GeneID" id="29672291"/>
<keyword evidence="1 3" id="KW-0963">Cytoplasm</keyword>
<dbReference type="PANTHER" id="PTHR30308:SF2">
    <property type="entry name" value="SSRA-BINDING PROTEIN"/>
    <property type="match status" value="1"/>
</dbReference>
<dbReference type="InterPro" id="IPR000037">
    <property type="entry name" value="SsrA-bd_prot"/>
</dbReference>
<keyword evidence="2 3" id="KW-0694">RNA-binding</keyword>
<dbReference type="AlphaFoldDB" id="A0AAC9X6X3"/>
<evidence type="ECO:0000256" key="3">
    <source>
        <dbReference type="HAMAP-Rule" id="MF_00023"/>
    </source>
</evidence>
<dbReference type="EMBL" id="CP021991">
    <property type="protein sequence ID" value="ASD29779.1"/>
    <property type="molecule type" value="Genomic_DNA"/>
</dbReference>
<dbReference type="CDD" id="cd09294">
    <property type="entry name" value="SmpB"/>
    <property type="match status" value="1"/>
</dbReference>
<comment type="similarity">
    <text evidence="3">Belongs to the SmpB family.</text>
</comment>
<proteinExistence type="inferred from homology"/>
<dbReference type="GO" id="GO:0070930">
    <property type="term" value="P:trans-translation-dependent protein tagging"/>
    <property type="evidence" value="ECO:0007669"/>
    <property type="project" value="TreeGrafter"/>
</dbReference>
<sequence length="141" mass="16700">MIVSNKHARRNYELLDFFECGIVLKGTEVKSISRANCSINEAYVQIIKNQALILNMHVANFFEGNNFNQDPYRNRKLLLHKKEIIRLQHLVKTQHMTIVPTKIYWKNNKLKIEIALGKGKQLHDKREDIKKRDLARETRLF</sequence>
<dbReference type="InterPro" id="IPR020081">
    <property type="entry name" value="SsrA-bd_prot_CS"/>
</dbReference>